<dbReference type="PANTHER" id="PTHR34396">
    <property type="entry name" value="OS03G0264950 PROTEIN-RELATED"/>
    <property type="match status" value="1"/>
</dbReference>
<dbReference type="EMBL" id="JACGWO010000004">
    <property type="protein sequence ID" value="KAK4428559.1"/>
    <property type="molecule type" value="Genomic_DNA"/>
</dbReference>
<sequence length="126" mass="14900">MRMLHFRRPKDKKKSTVWLEFKDVKDVDGAVKISCNHCKKMFAKIKALQDGKFDKEAMKESLAHWILVHEKSFSEVEEEGFNLFCRRGMPEWRGVSRTTARTYSVNVYEAEKKKLKNFLQKLNKSV</sequence>
<dbReference type="GO" id="GO:0005634">
    <property type="term" value="C:nucleus"/>
    <property type="evidence" value="ECO:0007669"/>
    <property type="project" value="TreeGrafter"/>
</dbReference>
<dbReference type="AlphaFoldDB" id="A0AAE1YE62"/>
<protein>
    <submittedName>
        <fullName evidence="1">Uncharacterized protein</fullName>
    </submittedName>
</protein>
<dbReference type="InterPro" id="IPR053031">
    <property type="entry name" value="Cuticle_assoc_protein"/>
</dbReference>
<name>A0AAE1YE62_9LAMI</name>
<evidence type="ECO:0000313" key="1">
    <source>
        <dbReference type="EMBL" id="KAK4428559.1"/>
    </source>
</evidence>
<keyword evidence="2" id="KW-1185">Reference proteome</keyword>
<gene>
    <name evidence="1" type="ORF">Salat_1155700</name>
</gene>
<dbReference type="PANTHER" id="PTHR34396:SF25">
    <property type="entry name" value="BOUNDARY ELEMENT ASSOCIATED FACTOR"/>
    <property type="match status" value="1"/>
</dbReference>
<dbReference type="Proteomes" id="UP001293254">
    <property type="component" value="Unassembled WGS sequence"/>
</dbReference>
<accession>A0AAE1YE62</accession>
<proteinExistence type="predicted"/>
<reference evidence="1" key="2">
    <citation type="journal article" date="2024" name="Plant">
        <title>Genomic evolution and insights into agronomic trait innovations of Sesamum species.</title>
        <authorList>
            <person name="Miao H."/>
            <person name="Wang L."/>
            <person name="Qu L."/>
            <person name="Liu H."/>
            <person name="Sun Y."/>
            <person name="Le M."/>
            <person name="Wang Q."/>
            <person name="Wei S."/>
            <person name="Zheng Y."/>
            <person name="Lin W."/>
            <person name="Duan Y."/>
            <person name="Cao H."/>
            <person name="Xiong S."/>
            <person name="Wang X."/>
            <person name="Wei L."/>
            <person name="Li C."/>
            <person name="Ma Q."/>
            <person name="Ju M."/>
            <person name="Zhao R."/>
            <person name="Li G."/>
            <person name="Mu C."/>
            <person name="Tian Q."/>
            <person name="Mei H."/>
            <person name="Zhang T."/>
            <person name="Gao T."/>
            <person name="Zhang H."/>
        </authorList>
    </citation>
    <scope>NUCLEOTIDE SEQUENCE</scope>
    <source>
        <strain evidence="1">3651</strain>
    </source>
</reference>
<dbReference type="GO" id="GO:0006357">
    <property type="term" value="P:regulation of transcription by RNA polymerase II"/>
    <property type="evidence" value="ECO:0007669"/>
    <property type="project" value="TreeGrafter"/>
</dbReference>
<organism evidence="1 2">
    <name type="scientific">Sesamum alatum</name>
    <dbReference type="NCBI Taxonomy" id="300844"/>
    <lineage>
        <taxon>Eukaryota</taxon>
        <taxon>Viridiplantae</taxon>
        <taxon>Streptophyta</taxon>
        <taxon>Embryophyta</taxon>
        <taxon>Tracheophyta</taxon>
        <taxon>Spermatophyta</taxon>
        <taxon>Magnoliopsida</taxon>
        <taxon>eudicotyledons</taxon>
        <taxon>Gunneridae</taxon>
        <taxon>Pentapetalae</taxon>
        <taxon>asterids</taxon>
        <taxon>lamiids</taxon>
        <taxon>Lamiales</taxon>
        <taxon>Pedaliaceae</taxon>
        <taxon>Sesamum</taxon>
    </lineage>
</organism>
<evidence type="ECO:0000313" key="2">
    <source>
        <dbReference type="Proteomes" id="UP001293254"/>
    </source>
</evidence>
<comment type="caution">
    <text evidence="1">The sequence shown here is derived from an EMBL/GenBank/DDBJ whole genome shotgun (WGS) entry which is preliminary data.</text>
</comment>
<reference evidence="1" key="1">
    <citation type="submission" date="2020-06" db="EMBL/GenBank/DDBJ databases">
        <authorList>
            <person name="Li T."/>
            <person name="Hu X."/>
            <person name="Zhang T."/>
            <person name="Song X."/>
            <person name="Zhang H."/>
            <person name="Dai N."/>
            <person name="Sheng W."/>
            <person name="Hou X."/>
            <person name="Wei L."/>
        </authorList>
    </citation>
    <scope>NUCLEOTIDE SEQUENCE</scope>
    <source>
        <strain evidence="1">3651</strain>
        <tissue evidence="1">Leaf</tissue>
    </source>
</reference>
<dbReference type="GO" id="GO:1990837">
    <property type="term" value="F:sequence-specific double-stranded DNA binding"/>
    <property type="evidence" value="ECO:0007669"/>
    <property type="project" value="TreeGrafter"/>
</dbReference>